<accession>A0A6C0ECI5</accession>
<sequence length="129" mass="14940">MNNNDITLIIGILFILIFFFIILPIFDDSYNNTITNIKEELKNTENSLLFPDNSNGIPKLDNNKCSKNCCNLSTQWKLPSELFNDKQQNYTNYIPSNISCNSRDTTGCLCIEKKDFNYLRDRGKNLKNI</sequence>
<keyword evidence="1" id="KW-0472">Membrane</keyword>
<dbReference type="EMBL" id="MN739803">
    <property type="protein sequence ID" value="QHT26887.1"/>
    <property type="molecule type" value="Genomic_DNA"/>
</dbReference>
<evidence type="ECO:0000313" key="2">
    <source>
        <dbReference type="EMBL" id="QHT26887.1"/>
    </source>
</evidence>
<feature type="transmembrane region" description="Helical" evidence="1">
    <location>
        <begin position="6"/>
        <end position="26"/>
    </location>
</feature>
<name>A0A6C0ECI5_9ZZZZ</name>
<protein>
    <submittedName>
        <fullName evidence="2">Uncharacterized protein</fullName>
    </submittedName>
</protein>
<keyword evidence="1" id="KW-1133">Transmembrane helix</keyword>
<keyword evidence="1" id="KW-0812">Transmembrane</keyword>
<reference evidence="2" key="1">
    <citation type="journal article" date="2020" name="Nature">
        <title>Giant virus diversity and host interactions through global metagenomics.</title>
        <authorList>
            <person name="Schulz F."/>
            <person name="Roux S."/>
            <person name="Paez-Espino D."/>
            <person name="Jungbluth S."/>
            <person name="Walsh D.A."/>
            <person name="Denef V.J."/>
            <person name="McMahon K.D."/>
            <person name="Konstantinidis K.T."/>
            <person name="Eloe-Fadrosh E.A."/>
            <person name="Kyrpides N.C."/>
            <person name="Woyke T."/>
        </authorList>
    </citation>
    <scope>NUCLEOTIDE SEQUENCE</scope>
    <source>
        <strain evidence="2">GVMAG-M-3300023179-2</strain>
    </source>
</reference>
<dbReference type="AlphaFoldDB" id="A0A6C0ECI5"/>
<evidence type="ECO:0000256" key="1">
    <source>
        <dbReference type="SAM" id="Phobius"/>
    </source>
</evidence>
<organism evidence="2">
    <name type="scientific">viral metagenome</name>
    <dbReference type="NCBI Taxonomy" id="1070528"/>
    <lineage>
        <taxon>unclassified sequences</taxon>
        <taxon>metagenomes</taxon>
        <taxon>organismal metagenomes</taxon>
    </lineage>
</organism>
<proteinExistence type="predicted"/>